<gene>
    <name evidence="1" type="ORF">SAMN02746066_04080</name>
</gene>
<dbReference type="EMBL" id="FRCP01000023">
    <property type="protein sequence ID" value="SHM95580.1"/>
    <property type="molecule type" value="Genomic_DNA"/>
</dbReference>
<dbReference type="AlphaFoldDB" id="A0A1M7MWN4"/>
<reference evidence="1 2" key="1">
    <citation type="submission" date="2016-11" db="EMBL/GenBank/DDBJ databases">
        <authorList>
            <person name="Jaros S."/>
            <person name="Januszkiewicz K."/>
            <person name="Wedrychowicz H."/>
        </authorList>
    </citation>
    <scope>NUCLEOTIDE SEQUENCE [LARGE SCALE GENOMIC DNA]</scope>
    <source>
        <strain evidence="1 2">DSM 15930</strain>
    </source>
</reference>
<dbReference type="Proteomes" id="UP000184038">
    <property type="component" value="Unassembled WGS sequence"/>
</dbReference>
<dbReference type="OrthoDB" id="1751462at2"/>
<evidence type="ECO:0000313" key="1">
    <source>
        <dbReference type="EMBL" id="SHM95580.1"/>
    </source>
</evidence>
<dbReference type="RefSeq" id="WP_073290808.1">
    <property type="nucleotide sequence ID" value="NZ_FRCP01000023.1"/>
</dbReference>
<accession>A0A1M7MWN4</accession>
<evidence type="ECO:0000313" key="2">
    <source>
        <dbReference type="Proteomes" id="UP000184038"/>
    </source>
</evidence>
<organism evidence="1 2">
    <name type="scientific">Anaerosporobacter mobilis DSM 15930</name>
    <dbReference type="NCBI Taxonomy" id="1120996"/>
    <lineage>
        <taxon>Bacteria</taxon>
        <taxon>Bacillati</taxon>
        <taxon>Bacillota</taxon>
        <taxon>Clostridia</taxon>
        <taxon>Lachnospirales</taxon>
        <taxon>Lachnospiraceae</taxon>
        <taxon>Anaerosporobacter</taxon>
    </lineage>
</organism>
<dbReference type="STRING" id="1120996.SAMN02746066_04080"/>
<name>A0A1M7MWN4_9FIRM</name>
<protein>
    <submittedName>
        <fullName evidence="1">Uncharacterized protein</fullName>
    </submittedName>
</protein>
<keyword evidence="2" id="KW-1185">Reference proteome</keyword>
<proteinExistence type="predicted"/>
<sequence>MKYPCLIEKRLCNTDIHIELEQEGLNKYGEPLETITIDTKCNYQDTTKTVLTDEKKLVQLSGIALFSGDIAPTLPTISGGTVKIHGVERNIFQGTKARNPDGTVNYCELRLI</sequence>